<feature type="transmembrane region" description="Helical" evidence="1">
    <location>
        <begin position="148"/>
        <end position="169"/>
    </location>
</feature>
<reference evidence="2 3" key="1">
    <citation type="journal article" date="2015" name="Genome Announc.">
        <title>Expanding the biotechnology potential of lactobacilli through comparative genomics of 213 strains and associated genera.</title>
        <authorList>
            <person name="Sun Z."/>
            <person name="Harris H.M."/>
            <person name="McCann A."/>
            <person name="Guo C."/>
            <person name="Argimon S."/>
            <person name="Zhang W."/>
            <person name="Yang X."/>
            <person name="Jeffery I.B."/>
            <person name="Cooney J.C."/>
            <person name="Kagawa T.F."/>
            <person name="Liu W."/>
            <person name="Song Y."/>
            <person name="Salvetti E."/>
            <person name="Wrobel A."/>
            <person name="Rasinkangas P."/>
            <person name="Parkhill J."/>
            <person name="Rea M.C."/>
            <person name="O'Sullivan O."/>
            <person name="Ritari J."/>
            <person name="Douillard F.P."/>
            <person name="Paul Ross R."/>
            <person name="Yang R."/>
            <person name="Briner A.E."/>
            <person name="Felis G.E."/>
            <person name="de Vos W.M."/>
            <person name="Barrangou R."/>
            <person name="Klaenhammer T.R."/>
            <person name="Caufield P.W."/>
            <person name="Cui Y."/>
            <person name="Zhang H."/>
            <person name="O'Toole P.W."/>
        </authorList>
    </citation>
    <scope>NUCLEOTIDE SEQUENCE [LARGE SCALE GENOMIC DNA]</scope>
    <source>
        <strain evidence="2 3">DSM 15945</strain>
    </source>
</reference>
<protein>
    <recommendedName>
        <fullName evidence="4">DUF2812 domain-containing protein</fullName>
    </recommendedName>
</protein>
<keyword evidence="3" id="KW-1185">Reference proteome</keyword>
<accession>A0A0R1U4K0</accession>
<evidence type="ECO:0000256" key="1">
    <source>
        <dbReference type="SAM" id="Phobius"/>
    </source>
</evidence>
<evidence type="ECO:0008006" key="4">
    <source>
        <dbReference type="Google" id="ProtNLM"/>
    </source>
</evidence>
<proteinExistence type="predicted"/>
<evidence type="ECO:0000313" key="3">
    <source>
        <dbReference type="Proteomes" id="UP000051922"/>
    </source>
</evidence>
<dbReference type="STRING" id="1423783.FC50_GL000359"/>
<feature type="transmembrane region" description="Helical" evidence="1">
    <location>
        <begin position="119"/>
        <end position="142"/>
    </location>
</feature>
<dbReference type="EMBL" id="AZFJ01000007">
    <property type="protein sequence ID" value="KRL88161.1"/>
    <property type="molecule type" value="Genomic_DNA"/>
</dbReference>
<keyword evidence="1" id="KW-0812">Transmembrane</keyword>
<gene>
    <name evidence="2" type="ORF">FC50_GL000359</name>
</gene>
<dbReference type="PATRIC" id="fig|1423783.4.peg.371"/>
<evidence type="ECO:0000313" key="2">
    <source>
        <dbReference type="EMBL" id="KRL88161.1"/>
    </source>
</evidence>
<dbReference type="OrthoDB" id="2311640at2"/>
<dbReference type="Proteomes" id="UP000051922">
    <property type="component" value="Unassembled WGS sequence"/>
</dbReference>
<sequence length="188" mass="20637">MLKYHFMRNNVAHEEAFLARQGAHGYMLRRIRGSRYFFERTDADAHYNVTLRLTQTPTVAAPRAERVVTMQVSREMFYHVIYSQDERAKVTTRSNATAVEQYHTYMLDAGAKQEWKGGVGLFGGLILMTGAVALAQVAGVLGSLPVRAIVMIAGVALAAAGLRGIFIGLRNSIGSVHPKRGTANGEAR</sequence>
<name>A0A0R1U4K0_9LACO</name>
<dbReference type="AlphaFoldDB" id="A0A0R1U4K0"/>
<keyword evidence="1" id="KW-1133">Transmembrane helix</keyword>
<comment type="caution">
    <text evidence="2">The sequence shown here is derived from an EMBL/GenBank/DDBJ whole genome shotgun (WGS) entry which is preliminary data.</text>
</comment>
<dbReference type="RefSeq" id="WP_054650987.1">
    <property type="nucleotide sequence ID" value="NZ_AZFJ01000007.1"/>
</dbReference>
<keyword evidence="1" id="KW-0472">Membrane</keyword>
<organism evidence="2 3">
    <name type="scientific">Lacticaseibacillus pantheris DSM 15945 = JCM 12539 = NBRC 106106</name>
    <dbReference type="NCBI Taxonomy" id="1423783"/>
    <lineage>
        <taxon>Bacteria</taxon>
        <taxon>Bacillati</taxon>
        <taxon>Bacillota</taxon>
        <taxon>Bacilli</taxon>
        <taxon>Lactobacillales</taxon>
        <taxon>Lactobacillaceae</taxon>
        <taxon>Lacticaseibacillus</taxon>
    </lineage>
</organism>